<evidence type="ECO:0000256" key="5">
    <source>
        <dbReference type="ARBA" id="ARBA00022989"/>
    </source>
</evidence>
<evidence type="ECO:0000313" key="8">
    <source>
        <dbReference type="EMBL" id="GEN81184.1"/>
    </source>
</evidence>
<evidence type="ECO:0000313" key="9">
    <source>
        <dbReference type="Proteomes" id="UP000321484"/>
    </source>
</evidence>
<dbReference type="GO" id="GO:0008324">
    <property type="term" value="F:monoatomic cation transmembrane transporter activity"/>
    <property type="evidence" value="ECO:0007669"/>
    <property type="project" value="InterPro"/>
</dbReference>
<keyword evidence="9" id="KW-1185">Reference proteome</keyword>
<organism evidence="8 9">
    <name type="scientific">Actinotalea fermentans</name>
    <dbReference type="NCBI Taxonomy" id="43671"/>
    <lineage>
        <taxon>Bacteria</taxon>
        <taxon>Bacillati</taxon>
        <taxon>Actinomycetota</taxon>
        <taxon>Actinomycetes</taxon>
        <taxon>Micrococcales</taxon>
        <taxon>Cellulomonadaceae</taxon>
        <taxon>Actinotalea</taxon>
    </lineage>
</organism>
<accession>A0A511Z169</accession>
<comment type="similarity">
    <text evidence="2">Belongs to the CPA3 antiporters (TC 2.A.63) subunit E family.</text>
</comment>
<dbReference type="EMBL" id="BJYK01000009">
    <property type="protein sequence ID" value="GEN81184.1"/>
    <property type="molecule type" value="Genomic_DNA"/>
</dbReference>
<gene>
    <name evidence="8" type="ORF">AFE02nite_29180</name>
</gene>
<keyword evidence="3" id="KW-1003">Cell membrane</keyword>
<keyword evidence="5 7" id="KW-1133">Transmembrane helix</keyword>
<evidence type="ECO:0000256" key="2">
    <source>
        <dbReference type="ARBA" id="ARBA00006228"/>
    </source>
</evidence>
<feature type="transmembrane region" description="Helical" evidence="7">
    <location>
        <begin position="7"/>
        <end position="24"/>
    </location>
</feature>
<dbReference type="RefSeq" id="WP_146819890.1">
    <property type="nucleotide sequence ID" value="NZ_BJYK01000009.1"/>
</dbReference>
<dbReference type="Proteomes" id="UP000321484">
    <property type="component" value="Unassembled WGS sequence"/>
</dbReference>
<keyword evidence="4 7" id="KW-0812">Transmembrane</keyword>
<dbReference type="OrthoDB" id="3556991at2"/>
<feature type="transmembrane region" description="Helical" evidence="7">
    <location>
        <begin position="61"/>
        <end position="86"/>
    </location>
</feature>
<reference evidence="8 9" key="1">
    <citation type="submission" date="2019-07" db="EMBL/GenBank/DDBJ databases">
        <title>Whole genome shotgun sequence of Actinotalea fermentans NBRC 105374.</title>
        <authorList>
            <person name="Hosoyama A."/>
            <person name="Uohara A."/>
            <person name="Ohji S."/>
            <person name="Ichikawa N."/>
        </authorList>
    </citation>
    <scope>NUCLEOTIDE SEQUENCE [LARGE SCALE GENOMIC DNA]</scope>
    <source>
        <strain evidence="8 9">NBRC 105374</strain>
    </source>
</reference>
<dbReference type="PANTHER" id="PTHR34584:SF1">
    <property type="entry name" value="NA(+)_H(+) ANTIPORTER SUBUNIT E1"/>
    <property type="match status" value="1"/>
</dbReference>
<name>A0A511Z169_9CELL</name>
<evidence type="ECO:0000256" key="3">
    <source>
        <dbReference type="ARBA" id="ARBA00022475"/>
    </source>
</evidence>
<dbReference type="GO" id="GO:0005886">
    <property type="term" value="C:plasma membrane"/>
    <property type="evidence" value="ECO:0007669"/>
    <property type="project" value="UniProtKB-SubCell"/>
</dbReference>
<comment type="subcellular location">
    <subcellularLocation>
        <location evidence="1">Cell membrane</location>
        <topology evidence="1">Multi-pass membrane protein</topology>
    </subcellularLocation>
</comment>
<evidence type="ECO:0000256" key="4">
    <source>
        <dbReference type="ARBA" id="ARBA00022692"/>
    </source>
</evidence>
<evidence type="ECO:0000256" key="7">
    <source>
        <dbReference type="SAM" id="Phobius"/>
    </source>
</evidence>
<sequence length="192" mass="20878">MTRRASLSFSVAAAVWLTVVWVLLWGTFEVGTAIAGLALALVVGGVFRLPTLRVDGHAHPVALAYLLWRFLVDLVVASAQVVALALNPWRRPRSAVIGVQLRSRNELYMTLTSEITCLVPGSVVMEAHRTTGMLYVHVLDLQISHGVEAARQHVLDTEARVLRALASDAELADAGLARNPRHAPRPRAEVTP</sequence>
<dbReference type="PANTHER" id="PTHR34584">
    <property type="entry name" value="NA(+)/H(+) ANTIPORTER SUBUNIT E1"/>
    <property type="match status" value="1"/>
</dbReference>
<comment type="caution">
    <text evidence="8">The sequence shown here is derived from an EMBL/GenBank/DDBJ whole genome shotgun (WGS) entry which is preliminary data.</text>
</comment>
<keyword evidence="6 7" id="KW-0472">Membrane</keyword>
<evidence type="ECO:0000256" key="1">
    <source>
        <dbReference type="ARBA" id="ARBA00004651"/>
    </source>
</evidence>
<dbReference type="AlphaFoldDB" id="A0A511Z169"/>
<dbReference type="NCBIfam" id="NF006521">
    <property type="entry name" value="PRK08965.1-5"/>
    <property type="match status" value="1"/>
</dbReference>
<dbReference type="InterPro" id="IPR002758">
    <property type="entry name" value="Cation_antiport_E"/>
</dbReference>
<feature type="transmembrane region" description="Helical" evidence="7">
    <location>
        <begin position="30"/>
        <end position="49"/>
    </location>
</feature>
<protein>
    <submittedName>
        <fullName evidence="8">Sodium:proton antiporter</fullName>
    </submittedName>
</protein>
<evidence type="ECO:0000256" key="6">
    <source>
        <dbReference type="ARBA" id="ARBA00023136"/>
    </source>
</evidence>
<proteinExistence type="inferred from homology"/>
<dbReference type="Pfam" id="PF01899">
    <property type="entry name" value="MNHE"/>
    <property type="match status" value="1"/>
</dbReference>